<dbReference type="AlphaFoldDB" id="A0A243W4P9"/>
<feature type="region of interest" description="Disordered" evidence="1">
    <location>
        <begin position="54"/>
        <end position="77"/>
    </location>
</feature>
<reference evidence="2 3" key="1">
    <citation type="submission" date="2017-01" db="EMBL/GenBank/DDBJ databases">
        <title>A new Hymenobacter.</title>
        <authorList>
            <person name="Liang Y."/>
            <person name="Feng F."/>
        </authorList>
    </citation>
    <scope>NUCLEOTIDE SEQUENCE [LARGE SCALE GENOMIC DNA]</scope>
    <source>
        <strain evidence="2">MIMBbqt21</strain>
    </source>
</reference>
<comment type="caution">
    <text evidence="2">The sequence shown here is derived from an EMBL/GenBank/DDBJ whole genome shotgun (WGS) entry which is preliminary data.</text>
</comment>
<organism evidence="2 3">
    <name type="scientific">Hymenobacter crusticola</name>
    <dbReference type="NCBI Taxonomy" id="1770526"/>
    <lineage>
        <taxon>Bacteria</taxon>
        <taxon>Pseudomonadati</taxon>
        <taxon>Bacteroidota</taxon>
        <taxon>Cytophagia</taxon>
        <taxon>Cytophagales</taxon>
        <taxon>Hymenobacteraceae</taxon>
        <taxon>Hymenobacter</taxon>
    </lineage>
</organism>
<gene>
    <name evidence="2" type="ORF">BXP70_29195</name>
</gene>
<feature type="non-terminal residue" evidence="2">
    <location>
        <position position="1"/>
    </location>
</feature>
<evidence type="ECO:0000313" key="2">
    <source>
        <dbReference type="EMBL" id="OUJ65328.1"/>
    </source>
</evidence>
<dbReference type="Proteomes" id="UP000194873">
    <property type="component" value="Unassembled WGS sequence"/>
</dbReference>
<dbReference type="RefSeq" id="WP_179197911.1">
    <property type="nucleotide sequence ID" value="NZ_MTSE01000120.1"/>
</dbReference>
<dbReference type="EMBL" id="MTSE01000120">
    <property type="protein sequence ID" value="OUJ65328.1"/>
    <property type="molecule type" value="Genomic_DNA"/>
</dbReference>
<accession>A0A243W4P9</accession>
<name>A0A243W4P9_9BACT</name>
<proteinExistence type="predicted"/>
<keyword evidence="3" id="KW-1185">Reference proteome</keyword>
<feature type="compositionally biased region" description="Polar residues" evidence="1">
    <location>
        <begin position="54"/>
        <end position="66"/>
    </location>
</feature>
<evidence type="ECO:0000313" key="3">
    <source>
        <dbReference type="Proteomes" id="UP000194873"/>
    </source>
</evidence>
<evidence type="ECO:0000256" key="1">
    <source>
        <dbReference type="SAM" id="MobiDB-lite"/>
    </source>
</evidence>
<protein>
    <submittedName>
        <fullName evidence="2">Uncharacterized protein</fullName>
    </submittedName>
</protein>
<sequence>REQLQAGTYDLGYVRYVLTTVSAQAKTGQVKKKGGAVFKALTEGYLLEEYQQTLQAPAQGKRTSSTTRDHQRKKLTEELEDARKSLAFVQTADCYTAENRPGAIVEVEAKMAKLAAQLHQLSS</sequence>